<dbReference type="InterPro" id="IPR008964">
    <property type="entry name" value="Invasin/intimin_cell_adhesion"/>
</dbReference>
<dbReference type="SUPFAM" id="SSF49373">
    <property type="entry name" value="Invasin/intimin cell-adhesion fragments"/>
    <property type="match status" value="1"/>
</dbReference>
<dbReference type="RefSeq" id="WP_012900760.1">
    <property type="nucleotide sequence ID" value="NC_013665.1"/>
</dbReference>
<dbReference type="Proteomes" id="UP000001882">
    <property type="component" value="Chromosome"/>
</dbReference>
<proteinExistence type="predicted"/>
<dbReference type="InterPro" id="IPR010916">
    <property type="entry name" value="TonB_box_CS"/>
</dbReference>
<dbReference type="STRING" id="304371.MCP_2014"/>
<dbReference type="PROSITE" id="PS00430">
    <property type="entry name" value="TONB_DEPENDENT_REC_1"/>
    <property type="match status" value="1"/>
</dbReference>
<reference evidence="1 2" key="2">
    <citation type="journal article" date="2008" name="Int. J. Syst. Evol. Microbiol.">
        <title>Methanocella paludicola gen. nov., sp. nov., a methane-producing archaeon, the first isolate of the lineage 'Rice Cluster I', and proposal of the new archaeal order Methanocellales ord. nov.</title>
        <authorList>
            <person name="Sakai S."/>
            <person name="Imachi H."/>
            <person name="Hanada S."/>
            <person name="Ohashi A."/>
            <person name="Harada H."/>
            <person name="Kamagata Y."/>
        </authorList>
    </citation>
    <scope>NUCLEOTIDE SEQUENCE [LARGE SCALE GENOMIC DNA]</scope>
    <source>
        <strain evidence="2">DSM 17711 / JCM 13418 / NBRC 101707 / SANAE</strain>
    </source>
</reference>
<protein>
    <submittedName>
        <fullName evidence="1">Uncharacterized protein</fullName>
    </submittedName>
</protein>
<dbReference type="AlphaFoldDB" id="D1Z064"/>
<dbReference type="GeneID" id="8681872"/>
<evidence type="ECO:0000313" key="1">
    <source>
        <dbReference type="EMBL" id="BAI62086.1"/>
    </source>
</evidence>
<dbReference type="SUPFAM" id="SSF49464">
    <property type="entry name" value="Carboxypeptidase regulatory domain-like"/>
    <property type="match status" value="1"/>
</dbReference>
<evidence type="ECO:0000313" key="2">
    <source>
        <dbReference type="Proteomes" id="UP000001882"/>
    </source>
</evidence>
<sequence>MSRSSRSVSSLFFIVLLVLAAVSFAKAVPAVAADDIRLSSARDFLFAYQPQNPSEDSVLVTAQLFKDGRPIRQAGIPVNFSLTDGRFAKLDETTVFTDDLGMASTRVRSYNSGQEMTERPFLLGVTAMFGGKSSTVTMPITHYISLNGTIKDRSGGPVMNAQVGVLYNRTHNPINARGATNTTDVYGNYRLDRVPTDLGDMVVYARKGDLETYKPASFPQGAGGT</sequence>
<organism evidence="1 2">
    <name type="scientific">Methanocella paludicola (strain DSM 17711 / JCM 13418 / NBRC 101707 / SANAE)</name>
    <dbReference type="NCBI Taxonomy" id="304371"/>
    <lineage>
        <taxon>Archaea</taxon>
        <taxon>Methanobacteriati</taxon>
        <taxon>Methanobacteriota</taxon>
        <taxon>Stenosarchaea group</taxon>
        <taxon>Methanomicrobia</taxon>
        <taxon>Methanocellales</taxon>
        <taxon>Methanocellaceae</taxon>
        <taxon>Methanocella</taxon>
    </lineage>
</organism>
<accession>D1Z064</accession>
<dbReference type="EMBL" id="AP011532">
    <property type="protein sequence ID" value="BAI62086.1"/>
    <property type="molecule type" value="Genomic_DNA"/>
</dbReference>
<dbReference type="KEGG" id="mpd:MCP_2014"/>
<dbReference type="eggNOG" id="arCOG02488">
    <property type="taxonomic scope" value="Archaea"/>
</dbReference>
<dbReference type="InterPro" id="IPR008969">
    <property type="entry name" value="CarboxyPept-like_regulatory"/>
</dbReference>
<reference evidence="2" key="3">
    <citation type="journal article" date="2011" name="PLoS ONE">
        <title>Genome sequence of a mesophilic hydrogenotrophic methanogen Methanocella paludicola, the first cultivated representative of the order Methanocellales.</title>
        <authorList>
            <person name="Sakai S."/>
            <person name="Takaki Y."/>
            <person name="Shimamura S."/>
            <person name="Sekine M."/>
            <person name="Tajima T."/>
            <person name="Kosugi H."/>
            <person name="Ichikawa N."/>
            <person name="Tasumi E."/>
            <person name="Hiraki A.T."/>
            <person name="Shimizu A."/>
            <person name="Kato Y."/>
            <person name="Nishiko R."/>
            <person name="Mori K."/>
            <person name="Fujita N."/>
            <person name="Imachi H."/>
            <person name="Takai K."/>
        </authorList>
    </citation>
    <scope>NUCLEOTIDE SEQUENCE [LARGE SCALE GENOMIC DNA]</scope>
    <source>
        <strain evidence="2">DSM 17711 / JCM 13418 / NBRC 101707 / SANAE</strain>
    </source>
</reference>
<reference evidence="1 2" key="1">
    <citation type="journal article" date="2007" name="Appl. Environ. Microbiol.">
        <title>Isolation of key methanogens for global methane emission from rice paddy fields: a novel isolate affiliated with the clone cluster rice cluster I.</title>
        <authorList>
            <person name="Sakai S."/>
            <person name="Imachi H."/>
            <person name="Sekiguchi Y."/>
            <person name="Ohashi A."/>
            <person name="Harada H."/>
            <person name="Kamagata Y."/>
        </authorList>
    </citation>
    <scope>NUCLEOTIDE SEQUENCE [LARGE SCALE GENOMIC DNA]</scope>
    <source>
        <strain evidence="2">DSM 17711 / JCM 13418 / NBRC 101707 / SANAE</strain>
    </source>
</reference>
<keyword evidence="2" id="KW-1185">Reference proteome</keyword>
<name>D1Z064_METPS</name>
<dbReference type="InterPro" id="IPR013783">
    <property type="entry name" value="Ig-like_fold"/>
</dbReference>
<dbReference type="Gene3D" id="2.60.40.10">
    <property type="entry name" value="Immunoglobulins"/>
    <property type="match status" value="1"/>
</dbReference>
<dbReference type="InParanoid" id="D1Z064"/>
<gene>
    <name evidence="1" type="ordered locus">MCP_2014</name>
</gene>